<dbReference type="InterPro" id="IPR050550">
    <property type="entry name" value="SEC23_SEC24_subfamily"/>
</dbReference>
<dbReference type="EMBL" id="JAOAOG010000270">
    <property type="protein sequence ID" value="KAJ6234459.1"/>
    <property type="molecule type" value="Genomic_DNA"/>
</dbReference>
<dbReference type="InterPro" id="IPR007123">
    <property type="entry name" value="Gelsolin-like_dom"/>
</dbReference>
<dbReference type="InterPro" id="IPR036175">
    <property type="entry name" value="Sec23/24_helical_dom_sf"/>
</dbReference>
<protein>
    <submittedName>
        <fullName evidence="3">Sec24-related protein</fullName>
    </submittedName>
</protein>
<gene>
    <name evidence="3" type="ORF">M0813_29449</name>
</gene>
<dbReference type="Gene3D" id="1.20.120.730">
    <property type="entry name" value="Sec23/Sec24 helical domain"/>
    <property type="match status" value="1"/>
</dbReference>
<dbReference type="Gene3D" id="3.40.20.10">
    <property type="entry name" value="Severin"/>
    <property type="match status" value="1"/>
</dbReference>
<comment type="caution">
    <text evidence="3">The sequence shown here is derived from an EMBL/GenBank/DDBJ whole genome shotgun (WGS) entry which is preliminary data.</text>
</comment>
<feature type="domain" description="Sec23/Sec24 helical" evidence="2">
    <location>
        <begin position="1"/>
        <end position="105"/>
    </location>
</feature>
<dbReference type="InterPro" id="IPR036180">
    <property type="entry name" value="Gelsolin-like_dom_sf"/>
</dbReference>
<dbReference type="InterPro" id="IPR029006">
    <property type="entry name" value="ADF-H/Gelsolin-like_dom_sf"/>
</dbReference>
<proteinExistence type="predicted"/>
<evidence type="ECO:0000259" key="2">
    <source>
        <dbReference type="Pfam" id="PF04815"/>
    </source>
</evidence>
<dbReference type="SUPFAM" id="SSF81811">
    <property type="entry name" value="Helical domain of Sec23/24"/>
    <property type="match status" value="1"/>
</dbReference>
<sequence length="250" mass="29561">MNYYVKQSIEEGLKEPLLLIRNNMIHKLKTIFSLWNQTQNEKQYSLNYQNSVKTKSPLPDSLSLYPYFINSFIKNILFTGDKQIKIDTRSNYFYRLRSKPLNEILLILCPLFYRIDNFKWSTKKKEEEIPERLPLTANNLSDDGVFVLTNGVEILFFIGSNAPSSFLSQLFGEINVFQIEQSKLSLLKLNNTINRSIRFFLKMLKKKSSQNIITIIRQGDKNQNKVFDFLIEDQTQFYPSYQQFFEKIIN</sequence>
<dbReference type="SUPFAM" id="SSF82754">
    <property type="entry name" value="C-terminal, gelsolin-like domain of Sec23/24"/>
    <property type="match status" value="1"/>
</dbReference>
<evidence type="ECO:0000313" key="4">
    <source>
        <dbReference type="Proteomes" id="UP001150062"/>
    </source>
</evidence>
<dbReference type="Pfam" id="PF04815">
    <property type="entry name" value="Sec23_helical"/>
    <property type="match status" value="1"/>
</dbReference>
<name>A0ABQ8XPW7_9EUKA</name>
<dbReference type="InterPro" id="IPR006900">
    <property type="entry name" value="Sec23/24_helical_dom"/>
</dbReference>
<dbReference type="Pfam" id="PF00626">
    <property type="entry name" value="Gelsolin"/>
    <property type="match status" value="1"/>
</dbReference>
<accession>A0ABQ8XPW7</accession>
<keyword evidence="4" id="KW-1185">Reference proteome</keyword>
<evidence type="ECO:0000259" key="1">
    <source>
        <dbReference type="Pfam" id="PF00626"/>
    </source>
</evidence>
<reference evidence="3" key="1">
    <citation type="submission" date="2022-08" db="EMBL/GenBank/DDBJ databases">
        <title>Novel sulfate-reducing endosymbionts in the free-living metamonad Anaeramoeba.</title>
        <authorList>
            <person name="Jerlstrom-Hultqvist J."/>
            <person name="Cepicka I."/>
            <person name="Gallot-Lavallee L."/>
            <person name="Salas-Leiva D."/>
            <person name="Curtis B.A."/>
            <person name="Zahonova K."/>
            <person name="Pipaliya S."/>
            <person name="Dacks J."/>
            <person name="Roger A.J."/>
        </authorList>
    </citation>
    <scope>NUCLEOTIDE SEQUENCE</scope>
    <source>
        <strain evidence="3">Schooner1</strain>
    </source>
</reference>
<organism evidence="3 4">
    <name type="scientific">Anaeramoeba flamelloides</name>
    <dbReference type="NCBI Taxonomy" id="1746091"/>
    <lineage>
        <taxon>Eukaryota</taxon>
        <taxon>Metamonada</taxon>
        <taxon>Anaeramoebidae</taxon>
        <taxon>Anaeramoeba</taxon>
    </lineage>
</organism>
<dbReference type="PANTHER" id="PTHR13803">
    <property type="entry name" value="SEC24-RELATED PROTEIN"/>
    <property type="match status" value="1"/>
</dbReference>
<dbReference type="Proteomes" id="UP001150062">
    <property type="component" value="Unassembled WGS sequence"/>
</dbReference>
<feature type="domain" description="Gelsolin-like" evidence="1">
    <location>
        <begin position="130"/>
        <end position="184"/>
    </location>
</feature>
<evidence type="ECO:0000313" key="3">
    <source>
        <dbReference type="EMBL" id="KAJ6234459.1"/>
    </source>
</evidence>